<feature type="compositionally biased region" description="Polar residues" evidence="1">
    <location>
        <begin position="18"/>
        <end position="37"/>
    </location>
</feature>
<evidence type="ECO:0000256" key="1">
    <source>
        <dbReference type="SAM" id="MobiDB-lite"/>
    </source>
</evidence>
<evidence type="ECO:0000313" key="2">
    <source>
        <dbReference type="EMBL" id="JAD37955.1"/>
    </source>
</evidence>
<reference evidence="2" key="1">
    <citation type="submission" date="2014-09" db="EMBL/GenBank/DDBJ databases">
        <authorList>
            <person name="Magalhaes I.L.F."/>
            <person name="Oliveira U."/>
            <person name="Santos F.R."/>
            <person name="Vidigal T.H.D.A."/>
            <person name="Brescovit A.D."/>
            <person name="Santos A.J."/>
        </authorList>
    </citation>
    <scope>NUCLEOTIDE SEQUENCE</scope>
    <source>
        <tissue evidence="2">Shoot tissue taken approximately 20 cm above the soil surface</tissue>
    </source>
</reference>
<feature type="region of interest" description="Disordered" evidence="1">
    <location>
        <begin position="14"/>
        <end position="45"/>
    </location>
</feature>
<dbReference type="EMBL" id="GBRH01259940">
    <property type="protein sequence ID" value="JAD37955.1"/>
    <property type="molecule type" value="Transcribed_RNA"/>
</dbReference>
<organism evidence="2">
    <name type="scientific">Arundo donax</name>
    <name type="common">Giant reed</name>
    <name type="synonym">Donax arundinaceus</name>
    <dbReference type="NCBI Taxonomy" id="35708"/>
    <lineage>
        <taxon>Eukaryota</taxon>
        <taxon>Viridiplantae</taxon>
        <taxon>Streptophyta</taxon>
        <taxon>Embryophyta</taxon>
        <taxon>Tracheophyta</taxon>
        <taxon>Spermatophyta</taxon>
        <taxon>Magnoliopsida</taxon>
        <taxon>Liliopsida</taxon>
        <taxon>Poales</taxon>
        <taxon>Poaceae</taxon>
        <taxon>PACMAD clade</taxon>
        <taxon>Arundinoideae</taxon>
        <taxon>Arundineae</taxon>
        <taxon>Arundo</taxon>
    </lineage>
</organism>
<proteinExistence type="predicted"/>
<name>A0A0A8ZMH8_ARUDO</name>
<protein>
    <submittedName>
        <fullName evidence="2">Uncharacterized protein</fullName>
    </submittedName>
</protein>
<reference evidence="2" key="2">
    <citation type="journal article" date="2015" name="Data Brief">
        <title>Shoot transcriptome of the giant reed, Arundo donax.</title>
        <authorList>
            <person name="Barrero R.A."/>
            <person name="Guerrero F.D."/>
            <person name="Moolhuijzen P."/>
            <person name="Goolsby J.A."/>
            <person name="Tidwell J."/>
            <person name="Bellgard S.E."/>
            <person name="Bellgard M.I."/>
        </authorList>
    </citation>
    <scope>NUCLEOTIDE SEQUENCE</scope>
    <source>
        <tissue evidence="2">Shoot tissue taken approximately 20 cm above the soil surface</tissue>
    </source>
</reference>
<sequence length="45" mass="4946">MLVQIYTTIMHVHENTKPVATSSQGSPVRQQDSTASLGSLKPQDY</sequence>
<accession>A0A0A8ZMH8</accession>
<dbReference type="AlphaFoldDB" id="A0A0A8ZMH8"/>